<keyword evidence="5" id="KW-1185">Reference proteome</keyword>
<dbReference type="SMART" id="SM00194">
    <property type="entry name" value="PTPc"/>
    <property type="match status" value="1"/>
</dbReference>
<dbReference type="InterPro" id="IPR000387">
    <property type="entry name" value="Tyr_Pase_dom"/>
</dbReference>
<dbReference type="Gene3D" id="3.90.190.10">
    <property type="entry name" value="Protein tyrosine phosphatase superfamily"/>
    <property type="match status" value="1"/>
</dbReference>
<feature type="compositionally biased region" description="Basic residues" evidence="1">
    <location>
        <begin position="583"/>
        <end position="595"/>
    </location>
</feature>
<organism evidence="6">
    <name type="scientific">Thelazia callipaeda</name>
    <name type="common">Oriental eyeworm</name>
    <name type="synonym">Parasitic nematode</name>
    <dbReference type="NCBI Taxonomy" id="103827"/>
    <lineage>
        <taxon>Eukaryota</taxon>
        <taxon>Metazoa</taxon>
        <taxon>Ecdysozoa</taxon>
        <taxon>Nematoda</taxon>
        <taxon>Chromadorea</taxon>
        <taxon>Rhabditida</taxon>
        <taxon>Spirurina</taxon>
        <taxon>Spiruromorpha</taxon>
        <taxon>Thelazioidea</taxon>
        <taxon>Thelaziidae</taxon>
        <taxon>Thelazia</taxon>
    </lineage>
</organism>
<evidence type="ECO:0000313" key="6">
    <source>
        <dbReference type="WBParaSite" id="TCLT_0000434601-mRNA-1"/>
    </source>
</evidence>
<evidence type="ECO:0000313" key="4">
    <source>
        <dbReference type="EMBL" id="VDN01428.1"/>
    </source>
</evidence>
<dbReference type="SMART" id="SM00404">
    <property type="entry name" value="PTPc_motif"/>
    <property type="match status" value="1"/>
</dbReference>
<dbReference type="PROSITE" id="PS00383">
    <property type="entry name" value="TYR_PHOSPHATASE_1"/>
    <property type="match status" value="1"/>
</dbReference>
<dbReference type="CDD" id="cd00047">
    <property type="entry name" value="PTPc"/>
    <property type="match status" value="1"/>
</dbReference>
<dbReference type="InterPro" id="IPR016130">
    <property type="entry name" value="Tyr_Pase_AS"/>
</dbReference>
<dbReference type="PROSITE" id="PS50055">
    <property type="entry name" value="TYR_PHOSPHATASE_PTP"/>
    <property type="match status" value="1"/>
</dbReference>
<dbReference type="WBParaSite" id="TCLT_0000434601-mRNA-1">
    <property type="protein sequence ID" value="TCLT_0000434601-mRNA-1"/>
    <property type="gene ID" value="TCLT_0000434601"/>
</dbReference>
<name>A0A158RBE5_THECL</name>
<dbReference type="GO" id="GO:0004725">
    <property type="term" value="F:protein tyrosine phosphatase activity"/>
    <property type="evidence" value="ECO:0007669"/>
    <property type="project" value="InterPro"/>
</dbReference>
<dbReference type="InterPro" id="IPR029021">
    <property type="entry name" value="Prot-tyrosine_phosphatase-like"/>
</dbReference>
<feature type="compositionally biased region" description="Basic residues" evidence="1">
    <location>
        <begin position="370"/>
        <end position="383"/>
    </location>
</feature>
<dbReference type="OrthoDB" id="10253954at2759"/>
<dbReference type="EMBL" id="UYYF01004284">
    <property type="protein sequence ID" value="VDN01428.1"/>
    <property type="molecule type" value="Genomic_DNA"/>
</dbReference>
<protein>
    <submittedName>
        <fullName evidence="6">Protein-tyrosine phosphatase</fullName>
    </submittedName>
</protein>
<evidence type="ECO:0000256" key="1">
    <source>
        <dbReference type="SAM" id="MobiDB-lite"/>
    </source>
</evidence>
<feature type="domain" description="Tyrosine-protein phosphatase" evidence="2">
    <location>
        <begin position="51"/>
        <end position="298"/>
    </location>
</feature>
<dbReference type="PROSITE" id="PS50056">
    <property type="entry name" value="TYR_PHOSPHATASE_2"/>
    <property type="match status" value="1"/>
</dbReference>
<dbReference type="PRINTS" id="PR00700">
    <property type="entry name" value="PRTYPHPHTASE"/>
</dbReference>
<feature type="region of interest" description="Disordered" evidence="1">
    <location>
        <begin position="1"/>
        <end position="25"/>
    </location>
</feature>
<dbReference type="AlphaFoldDB" id="A0A158RBE5"/>
<accession>A0A158RBE5</accession>
<reference evidence="4 5" key="2">
    <citation type="submission" date="2018-11" db="EMBL/GenBank/DDBJ databases">
        <authorList>
            <consortium name="Pathogen Informatics"/>
        </authorList>
    </citation>
    <scope>NUCLEOTIDE SEQUENCE [LARGE SCALE GENOMIC DNA]</scope>
</reference>
<gene>
    <name evidence="4" type="ORF">TCLT_LOCUS4335</name>
</gene>
<dbReference type="OMA" id="HYLTVQR"/>
<sequence>MDRSKSSLVRNSDDGQQPATQVDTEASKISKVVSVMRAFAEQTNNLGLDGLRDNYMKLQARGPHPSNLTFNAQLLNRTKCRYHDIMCLDQSRVILRPWQNDTSDFIHANWIHNELLENTFICTQGPLNDTCADFWRMVWQENVELIIMLCRTCEENRSKCAQYWPSNPSQVITFCGITIRTVEKKIDDPDVHCTAILMTYRGERRTLAHYQWVSWPDKFVPNQLTVPFTLLSSARARKTPTIIHCSAGIGRTGTLVVTLLSGRIPIVPEIIWSIRSQRSRAVQNEEQYLYIHYLTVQRLINKGIVSDKVISKFCREYEHFYFTRTNRTQIPLPVHVGVKEAQTKGTSALEAASKIQDMNITVPNDSRKVQTPKKGKGTKKKKQQAVEVTEERVPSGETLTAEPAKPSRSVVDLQQQYQEAQYALLESYRKAQMALLKTYEKKKRLGFQLKTGQITSQGSTKQKAQKEAQAAIAEVAGINIKKSIHLYYIQQTKTEGGDERVPSVYAFLTDEVWKFKRMEERQAQKDDDEINRADYVFMQPIYASIYGPTPRKNVQHDVVEKYVMNMLPEQYFDRSEIEPVRTTKGRPKASKRRTSKSPQKTKDK</sequence>
<feature type="region of interest" description="Disordered" evidence="1">
    <location>
        <begin position="575"/>
        <end position="604"/>
    </location>
</feature>
<reference evidence="6" key="1">
    <citation type="submission" date="2016-04" db="UniProtKB">
        <authorList>
            <consortium name="WormBaseParasite"/>
        </authorList>
    </citation>
    <scope>IDENTIFICATION</scope>
</reference>
<dbReference type="Pfam" id="PF00102">
    <property type="entry name" value="Y_phosphatase"/>
    <property type="match status" value="1"/>
</dbReference>
<evidence type="ECO:0000313" key="5">
    <source>
        <dbReference type="Proteomes" id="UP000276776"/>
    </source>
</evidence>
<feature type="region of interest" description="Disordered" evidence="1">
    <location>
        <begin position="363"/>
        <end position="407"/>
    </location>
</feature>
<dbReference type="STRING" id="103827.A0A158RBE5"/>
<dbReference type="InterPro" id="IPR003595">
    <property type="entry name" value="Tyr_Pase_cat"/>
</dbReference>
<dbReference type="InterPro" id="IPR000242">
    <property type="entry name" value="PTP_cat"/>
</dbReference>
<dbReference type="PANTHER" id="PTHR46163">
    <property type="entry name" value="TYROSINE-PROTEIN PHOSPHATASE-RELATED"/>
    <property type="match status" value="1"/>
</dbReference>
<dbReference type="Proteomes" id="UP000276776">
    <property type="component" value="Unassembled WGS sequence"/>
</dbReference>
<dbReference type="SUPFAM" id="SSF52799">
    <property type="entry name" value="(Phosphotyrosine protein) phosphatases II"/>
    <property type="match status" value="1"/>
</dbReference>
<feature type="compositionally biased region" description="Polar residues" evidence="1">
    <location>
        <begin position="1"/>
        <end position="24"/>
    </location>
</feature>
<feature type="domain" description="Tyrosine specific protein phosphatases" evidence="3">
    <location>
        <begin position="240"/>
        <end position="289"/>
    </location>
</feature>
<evidence type="ECO:0000259" key="2">
    <source>
        <dbReference type="PROSITE" id="PS50055"/>
    </source>
</evidence>
<proteinExistence type="predicted"/>
<dbReference type="InterPro" id="IPR052782">
    <property type="entry name" value="Oocyte-zygote_transition_reg"/>
</dbReference>
<evidence type="ECO:0000259" key="3">
    <source>
        <dbReference type="PROSITE" id="PS50056"/>
    </source>
</evidence>